<gene>
    <name evidence="6 9" type="primary">ade</name>
    <name evidence="9" type="ORF">KSZ_77190</name>
</gene>
<comment type="catalytic activity">
    <reaction evidence="5 6">
        <text>adenine + H2O + H(+) = hypoxanthine + NH4(+)</text>
        <dbReference type="Rhea" id="RHEA:23688"/>
        <dbReference type="ChEBI" id="CHEBI:15377"/>
        <dbReference type="ChEBI" id="CHEBI:15378"/>
        <dbReference type="ChEBI" id="CHEBI:16708"/>
        <dbReference type="ChEBI" id="CHEBI:17368"/>
        <dbReference type="ChEBI" id="CHEBI:28938"/>
        <dbReference type="EC" id="3.5.4.2"/>
    </reaction>
</comment>
<dbReference type="InterPro" id="IPR006679">
    <property type="entry name" value="Adenine_deam"/>
</dbReference>
<dbReference type="InterPro" id="IPR006680">
    <property type="entry name" value="Amidohydro-rel"/>
</dbReference>
<accession>A0ABQ3VV66</accession>
<reference evidence="9 10" key="1">
    <citation type="journal article" date="2021" name="Int. J. Syst. Evol. Microbiol.">
        <title>Reticulibacter mediterranei gen. nov., sp. nov., within the new family Reticulibacteraceae fam. nov., and Ktedonospora formicarum gen. nov., sp. nov., Ktedonobacter robiniae sp. nov., Dictyobacter formicarum sp. nov. and Dictyobacter arantiisoli sp. nov., belonging to the class Ktedonobacteria.</title>
        <authorList>
            <person name="Yabe S."/>
            <person name="Zheng Y."/>
            <person name="Wang C.M."/>
            <person name="Sakai Y."/>
            <person name="Abe K."/>
            <person name="Yokota A."/>
            <person name="Donadio S."/>
            <person name="Cavaletti L."/>
            <person name="Monciardini P."/>
        </authorList>
    </citation>
    <scope>NUCLEOTIDE SEQUENCE [LARGE SCALE GENOMIC DNA]</scope>
    <source>
        <strain evidence="9 10">SOSP1-9</strain>
    </source>
</reference>
<feature type="domain" description="Amidohydrolase-related" evidence="7">
    <location>
        <begin position="73"/>
        <end position="355"/>
    </location>
</feature>
<evidence type="ECO:0000256" key="6">
    <source>
        <dbReference type="HAMAP-Rule" id="MF_01518"/>
    </source>
</evidence>
<keyword evidence="3 6" id="KW-0378">Hydrolase</keyword>
<name>A0ABQ3VV66_9CHLR</name>
<evidence type="ECO:0000256" key="3">
    <source>
        <dbReference type="ARBA" id="ARBA00022801"/>
    </source>
</evidence>
<dbReference type="HAMAP" id="MF_01518">
    <property type="entry name" value="Adenine_deamin"/>
    <property type="match status" value="1"/>
</dbReference>
<evidence type="ECO:0000259" key="8">
    <source>
        <dbReference type="Pfam" id="PF13382"/>
    </source>
</evidence>
<sequence length="581" mass="62630">MDELRRRIRVARGEEPADLLLRNAQLVNVCSGEYYQADVAIVDDIVISVMPHQAGSLPTLTAREVRDLQGRWLAPALIDGHMHIESTMLTLAEFARQVVPRGVTSVMLDPHEFANVLGLDGIRYVLESGRGLPLTSYVMLSSCVPASSFESPYRTLLAEDLLQLLEEEQVLGLAEMMNVPGVLSADPQVLAKIEATRQQRLVVDGHAPGVSGHDLNAYAVAGIQSDHECTMAEEARQRIRLGLWLMIREGSAAQNLDALLPIVQELHPPRVFFVTDDRDPLDIMTRGHIDSMVRRAIELGLEPVEAIRLASYNTAQYFGLQNRGAIAPGYLADLVVLDDLKTFKVAEVYKNGVLVAQDGQLITEIVQDAASIAGVTGTVHIGNVTEADLYMAGKPGLVEVIGIEPGQITTRHLQEEAPLRVGELVADPARDLLKLVVIERHHASGRVGLGLVKGFGLQKGAIASSVAHDAHNIVIAGASDSDILQAAYALEEMGGGFVCVVDGQVRASVPLPIGGLVSPLPAAEVVEQLRALDAVAAELGCSLEHPCMTLSFLSLSVIPSLKLTDQGLIDVETFTRIPLQR</sequence>
<dbReference type="EMBL" id="BNJJ01000043">
    <property type="protein sequence ID" value="GHO89713.1"/>
    <property type="molecule type" value="Genomic_DNA"/>
</dbReference>
<comment type="caution">
    <text evidence="9">The sequence shown here is derived from an EMBL/GenBank/DDBJ whole genome shotgun (WGS) entry which is preliminary data.</text>
</comment>
<dbReference type="InterPro" id="IPR026912">
    <property type="entry name" value="Adenine_deam_C"/>
</dbReference>
<dbReference type="Gene3D" id="3.20.20.140">
    <property type="entry name" value="Metal-dependent hydrolases"/>
    <property type="match status" value="1"/>
</dbReference>
<dbReference type="EC" id="3.5.4.2" evidence="2 6"/>
<keyword evidence="4 6" id="KW-0464">Manganese</keyword>
<dbReference type="CDD" id="cd01295">
    <property type="entry name" value="AdeC"/>
    <property type="match status" value="1"/>
</dbReference>
<dbReference type="Proteomes" id="UP000635565">
    <property type="component" value="Unassembled WGS sequence"/>
</dbReference>
<dbReference type="NCBIfam" id="TIGR01178">
    <property type="entry name" value="ade"/>
    <property type="match status" value="1"/>
</dbReference>
<keyword evidence="10" id="KW-1185">Reference proteome</keyword>
<dbReference type="SUPFAM" id="SSF51338">
    <property type="entry name" value="Composite domain of metallo-dependent hydrolases"/>
    <property type="match status" value="1"/>
</dbReference>
<comment type="cofactor">
    <cofactor evidence="6">
        <name>Mn(2+)</name>
        <dbReference type="ChEBI" id="CHEBI:29035"/>
    </cofactor>
</comment>
<dbReference type="InterPro" id="IPR011059">
    <property type="entry name" value="Metal-dep_hydrolase_composite"/>
</dbReference>
<dbReference type="SUPFAM" id="SSF51556">
    <property type="entry name" value="Metallo-dependent hydrolases"/>
    <property type="match status" value="1"/>
</dbReference>
<comment type="similarity">
    <text evidence="1 6">Belongs to the metallo-dependent hydrolases superfamily. Adenine deaminase family.</text>
</comment>
<evidence type="ECO:0000256" key="1">
    <source>
        <dbReference type="ARBA" id="ARBA00006773"/>
    </source>
</evidence>
<dbReference type="InterPro" id="IPR032466">
    <property type="entry name" value="Metal_Hydrolase"/>
</dbReference>
<evidence type="ECO:0000256" key="4">
    <source>
        <dbReference type="ARBA" id="ARBA00023211"/>
    </source>
</evidence>
<evidence type="ECO:0000256" key="5">
    <source>
        <dbReference type="ARBA" id="ARBA00047720"/>
    </source>
</evidence>
<proteinExistence type="inferred from homology"/>
<dbReference type="Pfam" id="PF13382">
    <property type="entry name" value="Adenine_deam_C"/>
    <property type="match status" value="1"/>
</dbReference>
<dbReference type="Pfam" id="PF01979">
    <property type="entry name" value="Amidohydro_1"/>
    <property type="match status" value="1"/>
</dbReference>
<dbReference type="PANTHER" id="PTHR11113">
    <property type="entry name" value="N-ACETYLGLUCOSAMINE-6-PHOSPHATE DEACETYLASE"/>
    <property type="match status" value="1"/>
</dbReference>
<evidence type="ECO:0000313" key="10">
    <source>
        <dbReference type="Proteomes" id="UP000635565"/>
    </source>
</evidence>
<dbReference type="RefSeq" id="WP_201367274.1">
    <property type="nucleotide sequence ID" value="NZ_BNJJ01000043.1"/>
</dbReference>
<dbReference type="Gene3D" id="2.30.40.10">
    <property type="entry name" value="Urease, subunit C, domain 1"/>
    <property type="match status" value="1"/>
</dbReference>
<dbReference type="PANTHER" id="PTHR11113:SF2">
    <property type="entry name" value="ADENINE DEAMINASE"/>
    <property type="match status" value="1"/>
</dbReference>
<evidence type="ECO:0000256" key="2">
    <source>
        <dbReference type="ARBA" id="ARBA00012782"/>
    </source>
</evidence>
<evidence type="ECO:0000259" key="7">
    <source>
        <dbReference type="Pfam" id="PF01979"/>
    </source>
</evidence>
<feature type="domain" description="Adenine deaminase C-terminal" evidence="8">
    <location>
        <begin position="407"/>
        <end position="574"/>
    </location>
</feature>
<organism evidence="9 10">
    <name type="scientific">Dictyobacter formicarum</name>
    <dbReference type="NCBI Taxonomy" id="2778368"/>
    <lineage>
        <taxon>Bacteria</taxon>
        <taxon>Bacillati</taxon>
        <taxon>Chloroflexota</taxon>
        <taxon>Ktedonobacteria</taxon>
        <taxon>Ktedonobacterales</taxon>
        <taxon>Dictyobacteraceae</taxon>
        <taxon>Dictyobacter</taxon>
    </lineage>
</organism>
<protein>
    <recommendedName>
        <fullName evidence="2 6">Adenine deaminase</fullName>
        <shortName evidence="6">Adenase</shortName>
        <shortName evidence="6">Adenine aminase</shortName>
        <ecNumber evidence="2 6">3.5.4.2</ecNumber>
    </recommendedName>
</protein>
<evidence type="ECO:0000313" key="9">
    <source>
        <dbReference type="EMBL" id="GHO89713.1"/>
    </source>
</evidence>